<reference evidence="1 2" key="1">
    <citation type="journal article" date="2019" name="Commun. Biol.">
        <title>The bagworm genome reveals a unique fibroin gene that provides high tensile strength.</title>
        <authorList>
            <person name="Kono N."/>
            <person name="Nakamura H."/>
            <person name="Ohtoshi R."/>
            <person name="Tomita M."/>
            <person name="Numata K."/>
            <person name="Arakawa K."/>
        </authorList>
    </citation>
    <scope>NUCLEOTIDE SEQUENCE [LARGE SCALE GENOMIC DNA]</scope>
</reference>
<dbReference type="Proteomes" id="UP000299102">
    <property type="component" value="Unassembled WGS sequence"/>
</dbReference>
<dbReference type="EMBL" id="BGZK01000036">
    <property type="protein sequence ID" value="GBP09674.1"/>
    <property type="molecule type" value="Genomic_DNA"/>
</dbReference>
<evidence type="ECO:0000313" key="2">
    <source>
        <dbReference type="Proteomes" id="UP000299102"/>
    </source>
</evidence>
<organism evidence="1 2">
    <name type="scientific">Eumeta variegata</name>
    <name type="common">Bagworm moth</name>
    <name type="synonym">Eumeta japonica</name>
    <dbReference type="NCBI Taxonomy" id="151549"/>
    <lineage>
        <taxon>Eukaryota</taxon>
        <taxon>Metazoa</taxon>
        <taxon>Ecdysozoa</taxon>
        <taxon>Arthropoda</taxon>
        <taxon>Hexapoda</taxon>
        <taxon>Insecta</taxon>
        <taxon>Pterygota</taxon>
        <taxon>Neoptera</taxon>
        <taxon>Endopterygota</taxon>
        <taxon>Lepidoptera</taxon>
        <taxon>Glossata</taxon>
        <taxon>Ditrysia</taxon>
        <taxon>Tineoidea</taxon>
        <taxon>Psychidae</taxon>
        <taxon>Oiketicinae</taxon>
        <taxon>Eumeta</taxon>
    </lineage>
</organism>
<evidence type="ECO:0000313" key="1">
    <source>
        <dbReference type="EMBL" id="GBP09674.1"/>
    </source>
</evidence>
<dbReference type="AlphaFoldDB" id="A0A4C1T6B8"/>
<proteinExistence type="predicted"/>
<comment type="caution">
    <text evidence="1">The sequence shown here is derived from an EMBL/GenBank/DDBJ whole genome shotgun (WGS) entry which is preliminary data.</text>
</comment>
<accession>A0A4C1T6B8</accession>
<gene>
    <name evidence="1" type="ORF">EVAR_76645_1</name>
</gene>
<sequence length="103" mass="11642">MSLDHLHPTVDRKLHWAVSLALRRPASNGYSRTVFPQSPRGRGRARLSHFQIAARPVTPESDLRKIGKRNKVKNIIKFHSAVAPPARRSGEISQLDCLRELSK</sequence>
<protein>
    <submittedName>
        <fullName evidence="1">Uncharacterized protein</fullName>
    </submittedName>
</protein>
<name>A0A4C1T6B8_EUMVA</name>
<keyword evidence="2" id="KW-1185">Reference proteome</keyword>